<evidence type="ECO:0000313" key="5">
    <source>
        <dbReference type="Proteomes" id="UP000067626"/>
    </source>
</evidence>
<dbReference type="Gene3D" id="3.40.50.720">
    <property type="entry name" value="NAD(P)-binding Rossmann-like Domain"/>
    <property type="match status" value="1"/>
</dbReference>
<evidence type="ECO:0000256" key="2">
    <source>
        <dbReference type="ARBA" id="ARBA00023002"/>
    </source>
</evidence>
<dbReference type="CDD" id="cd05233">
    <property type="entry name" value="SDR_c"/>
    <property type="match status" value="1"/>
</dbReference>
<keyword evidence="2" id="KW-0560">Oxidoreductase</keyword>
<sequence>MLLKDKVIIVTGATSGIGAATAVEAARQGAKVVAASRRADRGEELVARIRSEGGHALFVRTDVTQEESLAALVQRTVHEYGRLDGAFNNAGTAGPFQRFDEVPHQEYLDLISVNLNAVFVSMKYEIQAMQKTGGGAIVNCASVLSMVGAPMMTAYVTSKHGIIGLTKGAALDAAASNIRVNAVLPGPVETEIWDHVKEGQALYAGFISGTILGRGARQEEIARPVLFLLSDWASYITGASLVIDGGYTIR</sequence>
<organism evidence="4 5">
    <name type="scientific">Chondromyces crocatus</name>
    <dbReference type="NCBI Taxonomy" id="52"/>
    <lineage>
        <taxon>Bacteria</taxon>
        <taxon>Pseudomonadati</taxon>
        <taxon>Myxococcota</taxon>
        <taxon>Polyangia</taxon>
        <taxon>Polyangiales</taxon>
        <taxon>Polyangiaceae</taxon>
        <taxon>Chondromyces</taxon>
    </lineage>
</organism>
<accession>A0A0K1EKF0</accession>
<evidence type="ECO:0000259" key="3">
    <source>
        <dbReference type="SMART" id="SM00822"/>
    </source>
</evidence>
<gene>
    <name evidence="4" type="ORF">CMC5_055430</name>
</gene>
<evidence type="ECO:0000313" key="4">
    <source>
        <dbReference type="EMBL" id="AKT41344.1"/>
    </source>
</evidence>
<dbReference type="FunFam" id="3.40.50.720:FF:000084">
    <property type="entry name" value="Short-chain dehydrogenase reductase"/>
    <property type="match status" value="1"/>
</dbReference>
<dbReference type="EMBL" id="CP012159">
    <property type="protein sequence ID" value="AKT41344.1"/>
    <property type="molecule type" value="Genomic_DNA"/>
</dbReference>
<dbReference type="PRINTS" id="PR00081">
    <property type="entry name" value="GDHRDH"/>
</dbReference>
<dbReference type="SMART" id="SM00822">
    <property type="entry name" value="PKS_KR"/>
    <property type="match status" value="1"/>
</dbReference>
<keyword evidence="5" id="KW-1185">Reference proteome</keyword>
<dbReference type="Proteomes" id="UP000067626">
    <property type="component" value="Chromosome"/>
</dbReference>
<dbReference type="SUPFAM" id="SSF51735">
    <property type="entry name" value="NAD(P)-binding Rossmann-fold domains"/>
    <property type="match status" value="1"/>
</dbReference>
<dbReference type="PRINTS" id="PR00080">
    <property type="entry name" value="SDRFAMILY"/>
</dbReference>
<dbReference type="InterPro" id="IPR057326">
    <property type="entry name" value="KR_dom"/>
</dbReference>
<reference evidence="4 5" key="1">
    <citation type="submission" date="2015-07" db="EMBL/GenBank/DDBJ databases">
        <title>Genome analysis of myxobacterium Chondromyces crocatus Cm c5 reveals a high potential for natural compound synthesis and the genetic basis for the loss of fruiting body formation.</title>
        <authorList>
            <person name="Zaburannyi N."/>
            <person name="Bunk B."/>
            <person name="Maier J."/>
            <person name="Overmann J."/>
            <person name="Mueller R."/>
        </authorList>
    </citation>
    <scope>NUCLEOTIDE SEQUENCE [LARGE SCALE GENOMIC DNA]</scope>
    <source>
        <strain evidence="4 5">Cm c5</strain>
    </source>
</reference>
<dbReference type="InterPro" id="IPR036291">
    <property type="entry name" value="NAD(P)-bd_dom_sf"/>
</dbReference>
<dbReference type="OrthoDB" id="5363038at2"/>
<dbReference type="STRING" id="52.CMC5_055430"/>
<dbReference type="PANTHER" id="PTHR24321">
    <property type="entry name" value="DEHYDROGENASES, SHORT CHAIN"/>
    <property type="match status" value="1"/>
</dbReference>
<dbReference type="PATRIC" id="fig|52.7.peg.6104"/>
<dbReference type="AlphaFoldDB" id="A0A0K1EKF0"/>
<protein>
    <submittedName>
        <fullName evidence="4">Short-chain dehydrogenase</fullName>
    </submittedName>
</protein>
<evidence type="ECO:0000256" key="1">
    <source>
        <dbReference type="ARBA" id="ARBA00006484"/>
    </source>
</evidence>
<dbReference type="KEGG" id="ccro:CMC5_055430"/>
<dbReference type="InterPro" id="IPR002347">
    <property type="entry name" value="SDR_fam"/>
</dbReference>
<dbReference type="GO" id="GO:0016491">
    <property type="term" value="F:oxidoreductase activity"/>
    <property type="evidence" value="ECO:0007669"/>
    <property type="project" value="UniProtKB-KW"/>
</dbReference>
<comment type="similarity">
    <text evidence="1">Belongs to the short-chain dehydrogenases/reductases (SDR) family.</text>
</comment>
<dbReference type="PROSITE" id="PS00061">
    <property type="entry name" value="ADH_SHORT"/>
    <property type="match status" value="1"/>
</dbReference>
<dbReference type="Pfam" id="PF13561">
    <property type="entry name" value="adh_short_C2"/>
    <property type="match status" value="1"/>
</dbReference>
<proteinExistence type="inferred from homology"/>
<dbReference type="InterPro" id="IPR020904">
    <property type="entry name" value="Sc_DH/Rdtase_CS"/>
</dbReference>
<name>A0A0K1EKF0_CHOCO</name>
<feature type="domain" description="Ketoreductase" evidence="3">
    <location>
        <begin position="6"/>
        <end position="196"/>
    </location>
</feature>
<dbReference type="RefSeq" id="WP_050433148.1">
    <property type="nucleotide sequence ID" value="NZ_CP012159.1"/>
</dbReference>
<dbReference type="NCBIfam" id="NF005559">
    <property type="entry name" value="PRK07231.1"/>
    <property type="match status" value="1"/>
</dbReference>
<dbReference type="PANTHER" id="PTHR24321:SF11">
    <property type="entry name" value="BLR0893 PROTEIN"/>
    <property type="match status" value="1"/>
</dbReference>